<name>A0ABS2GD81_9FIRM</name>
<dbReference type="InterPro" id="IPR018165">
    <property type="entry name" value="Ala-tRNA-synth_IIc_core"/>
</dbReference>
<comment type="subcellular location">
    <subcellularLocation>
        <location evidence="2">Cytoplasm</location>
    </subcellularLocation>
</comment>
<sequence>METKKRYYENAYEQEFTSKVLDCREKGKDWAVILEETAFYPEGGGQPADTGYLNDVRVKDVREKDGEILHITEEPLEIGTVVTGKIDWNHRFDLMQNHSGEHILSGVICGKYHCENVGFHMGKDAVLIDFNAKIPPEDLPGLEEKANEAIWRNTQVLSYYPTPEELDALEYRSKKALSGQVRILEVPGYDRCACCGTHVAYAGAVGQVKILSAQNYKGGTRLEIVSGMRALADYQLKNRNAAQISELLSVPPNGIAKAVASLKEERDALRQTLHKMKWGMLHRMAEDIGMDEKQAFFLRDMEAKDLVHFADIVLEKTGGTAAVFSNAGTGYAFVLMSRKEDMRQLAAELREAVGGKGGGKPESVQGRTEAKPAQWKKFLEEKGFSFREAE</sequence>
<comment type="cofactor">
    <cofactor evidence="1">
        <name>Zn(2+)</name>
        <dbReference type="ChEBI" id="CHEBI:29105"/>
    </cofactor>
</comment>
<proteinExistence type="predicted"/>
<evidence type="ECO:0000313" key="8">
    <source>
        <dbReference type="Proteomes" id="UP000729290"/>
    </source>
</evidence>
<dbReference type="PROSITE" id="PS50860">
    <property type="entry name" value="AA_TRNA_LIGASE_II_ALA"/>
    <property type="match status" value="1"/>
</dbReference>
<reference evidence="7 8" key="1">
    <citation type="journal article" date="2021" name="Sci. Rep.">
        <title>The distribution of antibiotic resistance genes in chicken gut microbiota commensals.</title>
        <authorList>
            <person name="Juricova H."/>
            <person name="Matiasovicova J."/>
            <person name="Kubasova T."/>
            <person name="Cejkova D."/>
            <person name="Rychlik I."/>
        </authorList>
    </citation>
    <scope>NUCLEOTIDE SEQUENCE [LARGE SCALE GENOMIC DNA]</scope>
    <source>
        <strain evidence="7 8">An431b</strain>
    </source>
</reference>
<keyword evidence="8" id="KW-1185">Reference proteome</keyword>
<dbReference type="InterPro" id="IPR003156">
    <property type="entry name" value="DHHA1_dom"/>
</dbReference>
<evidence type="ECO:0000256" key="3">
    <source>
        <dbReference type="ARBA" id="ARBA00022723"/>
    </source>
</evidence>
<dbReference type="PANTHER" id="PTHR43462">
    <property type="entry name" value="ALANYL-TRNA EDITING PROTEIN"/>
    <property type="match status" value="1"/>
</dbReference>
<dbReference type="Proteomes" id="UP000729290">
    <property type="component" value="Unassembled WGS sequence"/>
</dbReference>
<protein>
    <submittedName>
        <fullName evidence="7">Alanyl-tRNA editing protein</fullName>
    </submittedName>
</protein>
<feature type="domain" description="Alanyl-transfer RNA synthetases family profile" evidence="6">
    <location>
        <begin position="1"/>
        <end position="236"/>
    </location>
</feature>
<evidence type="ECO:0000256" key="5">
    <source>
        <dbReference type="SAM" id="MobiDB-lite"/>
    </source>
</evidence>
<evidence type="ECO:0000256" key="2">
    <source>
        <dbReference type="ARBA" id="ARBA00004496"/>
    </source>
</evidence>
<feature type="region of interest" description="Disordered" evidence="5">
    <location>
        <begin position="353"/>
        <end position="372"/>
    </location>
</feature>
<dbReference type="InterPro" id="IPR009000">
    <property type="entry name" value="Transl_B-barrel_sf"/>
</dbReference>
<accession>A0ABS2GD81</accession>
<dbReference type="Pfam" id="PF07973">
    <property type="entry name" value="tRNA_SAD"/>
    <property type="match status" value="1"/>
</dbReference>
<dbReference type="SUPFAM" id="SSF50447">
    <property type="entry name" value="Translation proteins"/>
    <property type="match status" value="1"/>
</dbReference>
<dbReference type="EMBL" id="JACSNV010000016">
    <property type="protein sequence ID" value="MBM6878577.1"/>
    <property type="molecule type" value="Genomic_DNA"/>
</dbReference>
<evidence type="ECO:0000313" key="7">
    <source>
        <dbReference type="EMBL" id="MBM6878577.1"/>
    </source>
</evidence>
<dbReference type="PANTHER" id="PTHR43462:SF1">
    <property type="entry name" value="ALANYL-TRNA EDITING PROTEIN AARSD1"/>
    <property type="match status" value="1"/>
</dbReference>
<dbReference type="RefSeq" id="WP_205132909.1">
    <property type="nucleotide sequence ID" value="NZ_JACSNT010000003.1"/>
</dbReference>
<evidence type="ECO:0000259" key="6">
    <source>
        <dbReference type="PROSITE" id="PS50860"/>
    </source>
</evidence>
<dbReference type="Pfam" id="PF01411">
    <property type="entry name" value="tRNA-synt_2c"/>
    <property type="match status" value="1"/>
</dbReference>
<comment type="caution">
    <text evidence="7">The sequence shown here is derived from an EMBL/GenBank/DDBJ whole genome shotgun (WGS) entry which is preliminary data.</text>
</comment>
<dbReference type="InterPro" id="IPR018163">
    <property type="entry name" value="Thr/Ala-tRNA-synth_IIc_edit"/>
</dbReference>
<keyword evidence="3" id="KW-0479">Metal-binding</keyword>
<dbReference type="InterPro" id="IPR018164">
    <property type="entry name" value="Ala-tRNA-synth_IIc_N"/>
</dbReference>
<gene>
    <name evidence="7" type="ORF">H9X83_10480</name>
</gene>
<dbReference type="InterPro" id="IPR012947">
    <property type="entry name" value="tRNA_SAD"/>
</dbReference>
<evidence type="ECO:0000256" key="1">
    <source>
        <dbReference type="ARBA" id="ARBA00001947"/>
    </source>
</evidence>
<dbReference type="Gene3D" id="2.40.30.130">
    <property type="match status" value="1"/>
</dbReference>
<dbReference type="SMART" id="SM00863">
    <property type="entry name" value="tRNA_SAD"/>
    <property type="match status" value="1"/>
</dbReference>
<dbReference type="SUPFAM" id="SSF55186">
    <property type="entry name" value="ThrRS/AlaRS common domain"/>
    <property type="match status" value="1"/>
</dbReference>
<dbReference type="InterPro" id="IPR051335">
    <property type="entry name" value="Alanyl-tRNA_Editing_Enzymes"/>
</dbReference>
<dbReference type="Gene3D" id="3.30.980.10">
    <property type="entry name" value="Threonyl-trna Synthetase, Chain A, domain 2"/>
    <property type="match status" value="1"/>
</dbReference>
<dbReference type="Pfam" id="PF02272">
    <property type="entry name" value="DHHA1"/>
    <property type="match status" value="1"/>
</dbReference>
<dbReference type="Gene3D" id="3.10.310.40">
    <property type="match status" value="1"/>
</dbReference>
<keyword evidence="4" id="KW-0862">Zinc</keyword>
<organism evidence="7 8">
    <name type="scientific">Anaerotignum lactatifermentans</name>
    <dbReference type="NCBI Taxonomy" id="160404"/>
    <lineage>
        <taxon>Bacteria</taxon>
        <taxon>Bacillati</taxon>
        <taxon>Bacillota</taxon>
        <taxon>Clostridia</taxon>
        <taxon>Lachnospirales</taxon>
        <taxon>Anaerotignaceae</taxon>
        <taxon>Anaerotignum</taxon>
    </lineage>
</organism>
<evidence type="ECO:0000256" key="4">
    <source>
        <dbReference type="ARBA" id="ARBA00022833"/>
    </source>
</evidence>